<dbReference type="SUPFAM" id="SSF50952">
    <property type="entry name" value="Soluble quinoprotein glucose dehydrogenase"/>
    <property type="match status" value="1"/>
</dbReference>
<dbReference type="PANTHER" id="PTHR19328">
    <property type="entry name" value="HEDGEHOG-INTERACTING PROTEIN"/>
    <property type="match status" value="1"/>
</dbReference>
<feature type="domain" description="Glucose/Sorbosone dehydrogenase" evidence="2">
    <location>
        <begin position="61"/>
        <end position="414"/>
    </location>
</feature>
<dbReference type="PANTHER" id="PTHR19328:SF75">
    <property type="entry name" value="ALDOSE SUGAR DEHYDROGENASE YLII"/>
    <property type="match status" value="1"/>
</dbReference>
<evidence type="ECO:0000313" key="4">
    <source>
        <dbReference type="Proteomes" id="UP000599009"/>
    </source>
</evidence>
<feature type="chain" id="PRO_5047164815" evidence="1">
    <location>
        <begin position="22"/>
        <end position="423"/>
    </location>
</feature>
<comment type="caution">
    <text evidence="3">The sequence shown here is derived from an EMBL/GenBank/DDBJ whole genome shotgun (WGS) entry which is preliminary data.</text>
</comment>
<dbReference type="EMBL" id="BMME01000001">
    <property type="protein sequence ID" value="GGK08980.1"/>
    <property type="molecule type" value="Genomic_DNA"/>
</dbReference>
<accession>A0ABQ2EH26</accession>
<dbReference type="RefSeq" id="WP_165942278.1">
    <property type="nucleotide sequence ID" value="NZ_BMME01000001.1"/>
</dbReference>
<dbReference type="InterPro" id="IPR011041">
    <property type="entry name" value="Quinoprot_gluc/sorb_DH_b-prop"/>
</dbReference>
<keyword evidence="1" id="KW-0732">Signal</keyword>
<proteinExistence type="predicted"/>
<dbReference type="Gene3D" id="2.120.10.30">
    <property type="entry name" value="TolB, C-terminal domain"/>
    <property type="match status" value="1"/>
</dbReference>
<evidence type="ECO:0000313" key="3">
    <source>
        <dbReference type="EMBL" id="GGK08980.1"/>
    </source>
</evidence>
<gene>
    <name evidence="3" type="ORF">GCM10011394_18040</name>
</gene>
<dbReference type="Pfam" id="PF07995">
    <property type="entry name" value="GSDH"/>
    <property type="match status" value="1"/>
</dbReference>
<keyword evidence="4" id="KW-1185">Reference proteome</keyword>
<dbReference type="InterPro" id="IPR011042">
    <property type="entry name" value="6-blade_b-propeller_TolB-like"/>
</dbReference>
<sequence length="423" mass="44615">MDAKLAAVLLFAALSPGCAESAVPTAIEAASTRAATAAQAAPGTAGGGIRVEQVLREGLQFPTAVASPRDGSGRMFVLEREGRIRVLDRDGKLLQEPYYERDVTTNDIEQGLLGLAFDPGFRSNGRLYIAYSGASEGERYGLVLRRLQAADPAANRFDGKDDLLMRVEGLVANHNGGDIHFGPDGMLYWAIGAGTGEPADHVHASKTDNLLGKILRIDVSDGATGARNACGGKGRAAYSVPADNPFAGKRGECGEIWVHGLRNPWRFGIDASNGDLWIGDVGKDREEISLFRAGDSGNLGYPGCQGSHAYPSTGASDCPEKTGTTGPVFDHDRGVNGRCAVTGGLVYRGAFPALKGAYVFSDSCSSELLVGRLSATGRLEVESIDSGIAPGYGTVASFGEDEDNELWFVNHQNGGLYRIRDAD</sequence>
<protein>
    <submittedName>
        <fullName evidence="3">Glucose dehydrogenase</fullName>
    </submittedName>
</protein>
<dbReference type="Proteomes" id="UP000599009">
    <property type="component" value="Unassembled WGS sequence"/>
</dbReference>
<name>A0ABQ2EH26_9GAMM</name>
<reference evidence="4" key="1">
    <citation type="journal article" date="2019" name="Int. J. Syst. Evol. Microbiol.">
        <title>The Global Catalogue of Microorganisms (GCM) 10K type strain sequencing project: providing services to taxonomists for standard genome sequencing and annotation.</title>
        <authorList>
            <consortium name="The Broad Institute Genomics Platform"/>
            <consortium name="The Broad Institute Genome Sequencing Center for Infectious Disease"/>
            <person name="Wu L."/>
            <person name="Ma J."/>
        </authorList>
    </citation>
    <scope>NUCLEOTIDE SEQUENCE [LARGE SCALE GENOMIC DNA]</scope>
    <source>
        <strain evidence="4">CGMCC 1.8985</strain>
    </source>
</reference>
<dbReference type="InterPro" id="IPR012938">
    <property type="entry name" value="Glc/Sorbosone_DH"/>
</dbReference>
<organism evidence="3 4">
    <name type="scientific">Luteimonas terricola</name>
    <dbReference type="NCBI Taxonomy" id="645597"/>
    <lineage>
        <taxon>Bacteria</taxon>
        <taxon>Pseudomonadati</taxon>
        <taxon>Pseudomonadota</taxon>
        <taxon>Gammaproteobacteria</taxon>
        <taxon>Lysobacterales</taxon>
        <taxon>Lysobacteraceae</taxon>
        <taxon>Luteimonas</taxon>
    </lineage>
</organism>
<evidence type="ECO:0000259" key="2">
    <source>
        <dbReference type="Pfam" id="PF07995"/>
    </source>
</evidence>
<evidence type="ECO:0000256" key="1">
    <source>
        <dbReference type="SAM" id="SignalP"/>
    </source>
</evidence>
<feature type="signal peptide" evidence="1">
    <location>
        <begin position="1"/>
        <end position="21"/>
    </location>
</feature>